<dbReference type="AlphaFoldDB" id="A0A0M3HWW8"/>
<feature type="compositionally biased region" description="Polar residues" evidence="1">
    <location>
        <begin position="1"/>
        <end position="21"/>
    </location>
</feature>
<organism evidence="2 3">
    <name type="scientific">Ascaris lumbricoides</name>
    <name type="common">Giant roundworm</name>
    <dbReference type="NCBI Taxonomy" id="6252"/>
    <lineage>
        <taxon>Eukaryota</taxon>
        <taxon>Metazoa</taxon>
        <taxon>Ecdysozoa</taxon>
        <taxon>Nematoda</taxon>
        <taxon>Chromadorea</taxon>
        <taxon>Rhabditida</taxon>
        <taxon>Spirurina</taxon>
        <taxon>Ascaridomorpha</taxon>
        <taxon>Ascaridoidea</taxon>
        <taxon>Ascarididae</taxon>
        <taxon>Ascaris</taxon>
    </lineage>
</organism>
<evidence type="ECO:0000313" key="2">
    <source>
        <dbReference type="Proteomes" id="UP000036681"/>
    </source>
</evidence>
<sequence length="117" mass="13049">MDNGQDSWQLQSAQQTVSASAKETKAKRMQNDALARLKALRKALRAQTPSESSADQIACVQGGGELHFVNTTTTRAYYLVKKDSWLYLERENDGSSNILYVVRKLPDGRLLTKAMVD</sequence>
<keyword evidence="2" id="KW-1185">Reference proteome</keyword>
<protein>
    <submittedName>
        <fullName evidence="3">DUF4258 domain-containing protein</fullName>
    </submittedName>
</protein>
<proteinExistence type="predicted"/>
<accession>A0A0M3HWW8</accession>
<name>A0A0M3HWW8_ASCLU</name>
<dbReference type="Proteomes" id="UP000036681">
    <property type="component" value="Unplaced"/>
</dbReference>
<reference evidence="3" key="1">
    <citation type="submission" date="2017-02" db="UniProtKB">
        <authorList>
            <consortium name="WormBaseParasite"/>
        </authorList>
    </citation>
    <scope>IDENTIFICATION</scope>
</reference>
<dbReference type="WBParaSite" id="ALUE_0000770801-mRNA-1">
    <property type="protein sequence ID" value="ALUE_0000770801-mRNA-1"/>
    <property type="gene ID" value="ALUE_0000770801"/>
</dbReference>
<feature type="region of interest" description="Disordered" evidence="1">
    <location>
        <begin position="1"/>
        <end position="29"/>
    </location>
</feature>
<evidence type="ECO:0000313" key="3">
    <source>
        <dbReference type="WBParaSite" id="ALUE_0000770801-mRNA-1"/>
    </source>
</evidence>
<evidence type="ECO:0000256" key="1">
    <source>
        <dbReference type="SAM" id="MobiDB-lite"/>
    </source>
</evidence>